<feature type="transmembrane region" description="Helical" evidence="1">
    <location>
        <begin position="88"/>
        <end position="119"/>
    </location>
</feature>
<evidence type="ECO:0008006" key="4">
    <source>
        <dbReference type="Google" id="ProtNLM"/>
    </source>
</evidence>
<dbReference type="EMBL" id="JBGMEI010000006">
    <property type="protein sequence ID" value="MFO3665725.1"/>
    <property type="molecule type" value="Genomic_DNA"/>
</dbReference>
<keyword evidence="1" id="KW-1133">Transmembrane helix</keyword>
<feature type="transmembrane region" description="Helical" evidence="1">
    <location>
        <begin position="186"/>
        <end position="204"/>
    </location>
</feature>
<feature type="transmembrane region" description="Helical" evidence="1">
    <location>
        <begin position="12"/>
        <end position="33"/>
    </location>
</feature>
<evidence type="ECO:0000313" key="2">
    <source>
        <dbReference type="EMBL" id="MFO3665725.1"/>
    </source>
</evidence>
<sequence length="257" mass="28533">MQRDYKFSSVFIIQVISAILIFLITLFLAGNTSDRGALVQTGGNILLNIIITSIIIIFQFIIARGLIFNRMGSLGEYFDNINHLNFKAFLLCFLILFIPSIVVFILAAGVVVSIMFTLASGGIGEAIKMGLGFLLIGGLFTLIYGALTNYQYFVVADNPYLVFGDLFKKTFKTGKDLFGKTVLTYVKWYVLPLIIFILIVYGIFSYGEGMLVFATMLVLAIAFILYVIISSTLVIGELSNNYLNYKAQTISKNENVC</sequence>
<evidence type="ECO:0000256" key="1">
    <source>
        <dbReference type="SAM" id="Phobius"/>
    </source>
</evidence>
<gene>
    <name evidence="2" type="ORF">ACCQ41_05645</name>
</gene>
<dbReference type="RefSeq" id="WP_410031409.1">
    <property type="nucleotide sequence ID" value="NZ_JBGMEI010000006.1"/>
</dbReference>
<feature type="transmembrane region" description="Helical" evidence="1">
    <location>
        <begin position="211"/>
        <end position="235"/>
    </location>
</feature>
<feature type="transmembrane region" description="Helical" evidence="1">
    <location>
        <begin position="131"/>
        <end position="153"/>
    </location>
</feature>
<dbReference type="Proteomes" id="UP001637996">
    <property type="component" value="Unassembled WGS sequence"/>
</dbReference>
<keyword evidence="1" id="KW-0472">Membrane</keyword>
<proteinExistence type="predicted"/>
<keyword evidence="3" id="KW-1185">Reference proteome</keyword>
<comment type="caution">
    <text evidence="2">The sequence shown here is derived from an EMBL/GenBank/DDBJ whole genome shotgun (WGS) entry which is preliminary data.</text>
</comment>
<keyword evidence="1" id="KW-0812">Transmembrane</keyword>
<feature type="transmembrane region" description="Helical" evidence="1">
    <location>
        <begin position="45"/>
        <end position="68"/>
    </location>
</feature>
<evidence type="ECO:0000313" key="3">
    <source>
        <dbReference type="Proteomes" id="UP001637996"/>
    </source>
</evidence>
<accession>A0ABW9M962</accession>
<protein>
    <recommendedName>
        <fullName evidence="4">DUF975 family protein</fullName>
    </recommendedName>
</protein>
<organism evidence="2 3">
    <name type="scientific">Anaerococcus martiniensis</name>
    <dbReference type="NCBI Taxonomy" id="3115615"/>
    <lineage>
        <taxon>Bacteria</taxon>
        <taxon>Bacillati</taxon>
        <taxon>Bacillota</taxon>
        <taxon>Tissierellia</taxon>
        <taxon>Tissierellales</taxon>
        <taxon>Peptoniphilaceae</taxon>
        <taxon>Anaerococcus</taxon>
    </lineage>
</organism>
<reference evidence="2 3" key="1">
    <citation type="journal article" date="2025" name="Anaerobe">
        <title>Description of Anaerococcus kampingiae sp. nov., Anaerococcus groningensis sp. nov., Anaerococcus martiniensis sp. nov., and Anaerococcus cruorum sp. nov., isolated from human clinical specimens.</title>
        <authorList>
            <person name="Boiten K.E."/>
            <person name="Meijer J."/>
            <person name="van Wezel E.M."/>
            <person name="Veloo A.C.M."/>
        </authorList>
    </citation>
    <scope>NUCLEOTIDE SEQUENCE [LARGE SCALE GENOMIC DNA]</scope>
    <source>
        <strain evidence="2 3">ENR0831</strain>
    </source>
</reference>
<name>A0ABW9M962_9FIRM</name>